<dbReference type="EMBL" id="FMUI01000008">
    <property type="protein sequence ID" value="SCX53357.1"/>
    <property type="molecule type" value="Genomic_DNA"/>
</dbReference>
<dbReference type="Proteomes" id="UP000183569">
    <property type="component" value="Unassembled WGS sequence"/>
</dbReference>
<dbReference type="InterPro" id="IPR009061">
    <property type="entry name" value="DNA-bd_dom_put_sf"/>
</dbReference>
<evidence type="ECO:0000313" key="2">
    <source>
        <dbReference type="Proteomes" id="UP000183569"/>
    </source>
</evidence>
<reference evidence="1 2" key="1">
    <citation type="submission" date="2016-10" db="EMBL/GenBank/DDBJ databases">
        <authorList>
            <person name="Varghese N."/>
            <person name="Submissions S."/>
        </authorList>
    </citation>
    <scope>NUCLEOTIDE SEQUENCE [LARGE SCALE GENOMIC DNA]</scope>
    <source>
        <strain evidence="1 2">CGMCC 1.12102</strain>
    </source>
</reference>
<protein>
    <submittedName>
        <fullName evidence="1">DNA binding domain-containing protein, excisionase family</fullName>
    </submittedName>
</protein>
<accession>A0A1G4YIM7</accession>
<organism evidence="1 2">
    <name type="scientific">Kosakonia sacchari</name>
    <dbReference type="NCBI Taxonomy" id="1158459"/>
    <lineage>
        <taxon>Bacteria</taxon>
        <taxon>Pseudomonadati</taxon>
        <taxon>Pseudomonadota</taxon>
        <taxon>Gammaproteobacteria</taxon>
        <taxon>Enterobacterales</taxon>
        <taxon>Enterobacteriaceae</taxon>
        <taxon>Kosakonia</taxon>
    </lineage>
</organism>
<sequence length="130" mass="14581">MMKLPNKMTTEELAEFLGVARQTVNRWIRQQGWETEPLPGVKGGRARLIHLTKEVRSFIMKTPSMRHHNSSYSIAEPAPVYASGNSALHEIIKVLQNMTAEEQKQLSTLLAREGISGLLSRLGIEKTLAE</sequence>
<comment type="caution">
    <text evidence="1">The sequence shown here is derived from an EMBL/GenBank/DDBJ whole genome shotgun (WGS) entry which is preliminary data.</text>
</comment>
<dbReference type="InterPro" id="IPR010749">
    <property type="entry name" value="YfeC-like"/>
</dbReference>
<proteinExistence type="predicted"/>
<dbReference type="SUPFAM" id="SSF46955">
    <property type="entry name" value="Putative DNA-binding domain"/>
    <property type="match status" value="1"/>
</dbReference>
<gene>
    <name evidence="1" type="ORF">SAMN02927897_02791</name>
</gene>
<dbReference type="Pfam" id="PF07037">
    <property type="entry name" value="YfeC-like"/>
    <property type="match status" value="1"/>
</dbReference>
<dbReference type="RefSeq" id="WP_017458676.1">
    <property type="nucleotide sequence ID" value="NZ_CP016337.1"/>
</dbReference>
<dbReference type="AlphaFoldDB" id="A0A1G4YIM7"/>
<dbReference type="GeneID" id="23843932"/>
<dbReference type="Gene3D" id="1.10.10.10">
    <property type="entry name" value="Winged helix-like DNA-binding domain superfamily/Winged helix DNA-binding domain"/>
    <property type="match status" value="1"/>
</dbReference>
<dbReference type="InterPro" id="IPR036388">
    <property type="entry name" value="WH-like_DNA-bd_sf"/>
</dbReference>
<name>A0A1G4YIM7_9ENTR</name>
<evidence type="ECO:0000313" key="1">
    <source>
        <dbReference type="EMBL" id="SCX53357.1"/>
    </source>
</evidence>